<dbReference type="Proteomes" id="UP001147700">
    <property type="component" value="Unassembled WGS sequence"/>
</dbReference>
<sequence length="430" mass="46100">CRRRAARDVRAPRHRRPRPPAPPMSPAPRAVVVLAALALSALILPIGVVVLLALALVGAVIVDARAARRAPTVTRQAPEVLSRGISAPFGITATPAAGGTVVTRQPVPANVRIEPDSITALRRGRHVLPPVASRSTGPLKLARWDHAATGEAEVRVFPDLHTARRLALAVARGRFRDQGNVARGPLGLGTEFELIRDYVPDDDVRQVNWRATARMGRPMSNQYRLEQDRDLILLIDAGRLSTAPLAEATILDAELDAASALAFVADELGDRTGAVAFDDDVRVALTPQRKGGQVVVRALFDLEAAPVDSDFELAFRRAEANKRALVVVLCDLLEEAAARPLVRAVPVLTRRHHVVVASPSDPALEAIANQEGEDRLARPRATVARDVLAGRARAAAQVRAAGARVIEAPPDRLPATLVATYLRAKSRAIL</sequence>
<feature type="domain" description="DUF58" evidence="3">
    <location>
        <begin position="195"/>
        <end position="371"/>
    </location>
</feature>
<dbReference type="Pfam" id="PF01882">
    <property type="entry name" value="DUF58"/>
    <property type="match status" value="1"/>
</dbReference>
<keyword evidence="5" id="KW-1185">Reference proteome</keyword>
<dbReference type="InterPro" id="IPR002881">
    <property type="entry name" value="DUF58"/>
</dbReference>
<keyword evidence="2" id="KW-1133">Transmembrane helix</keyword>
<feature type="transmembrane region" description="Helical" evidence="2">
    <location>
        <begin position="30"/>
        <end position="62"/>
    </location>
</feature>
<comment type="caution">
    <text evidence="4">The sequence shown here is derived from an EMBL/GenBank/DDBJ whole genome shotgun (WGS) entry which is preliminary data.</text>
</comment>
<evidence type="ECO:0000259" key="3">
    <source>
        <dbReference type="Pfam" id="PF01882"/>
    </source>
</evidence>
<dbReference type="EMBL" id="JAPCID010000079">
    <property type="protein sequence ID" value="MDA0142214.1"/>
    <property type="molecule type" value="Genomic_DNA"/>
</dbReference>
<organism evidence="4 5">
    <name type="scientific">Solirubrobacter deserti</name>
    <dbReference type="NCBI Taxonomy" id="2282478"/>
    <lineage>
        <taxon>Bacteria</taxon>
        <taxon>Bacillati</taxon>
        <taxon>Actinomycetota</taxon>
        <taxon>Thermoleophilia</taxon>
        <taxon>Solirubrobacterales</taxon>
        <taxon>Solirubrobacteraceae</taxon>
        <taxon>Solirubrobacter</taxon>
    </lineage>
</organism>
<reference evidence="4" key="1">
    <citation type="submission" date="2022-10" db="EMBL/GenBank/DDBJ databases">
        <title>The WGS of Solirubrobacter sp. CPCC 204708.</title>
        <authorList>
            <person name="Jiang Z."/>
        </authorList>
    </citation>
    <scope>NUCLEOTIDE SEQUENCE</scope>
    <source>
        <strain evidence="4">CPCC 204708</strain>
    </source>
</reference>
<dbReference type="PANTHER" id="PTHR33608:SF3">
    <property type="entry name" value="SLR2013 PROTEIN"/>
    <property type="match status" value="1"/>
</dbReference>
<feature type="compositionally biased region" description="Basic and acidic residues" evidence="1">
    <location>
        <begin position="1"/>
        <end position="11"/>
    </location>
</feature>
<feature type="non-terminal residue" evidence="4">
    <location>
        <position position="1"/>
    </location>
</feature>
<keyword evidence="2" id="KW-0812">Transmembrane</keyword>
<evidence type="ECO:0000256" key="2">
    <source>
        <dbReference type="SAM" id="Phobius"/>
    </source>
</evidence>
<proteinExistence type="predicted"/>
<accession>A0ABT4RUF6</accession>
<gene>
    <name evidence="4" type="ORF">OJ962_32315</name>
</gene>
<name>A0ABT4RUF6_9ACTN</name>
<protein>
    <submittedName>
        <fullName evidence="4">DUF58 domain-containing protein</fullName>
    </submittedName>
</protein>
<dbReference type="RefSeq" id="WP_270006877.1">
    <property type="nucleotide sequence ID" value="NZ_JAPCID010000079.1"/>
</dbReference>
<evidence type="ECO:0000313" key="5">
    <source>
        <dbReference type="Proteomes" id="UP001147700"/>
    </source>
</evidence>
<keyword evidence="2" id="KW-0472">Membrane</keyword>
<evidence type="ECO:0000256" key="1">
    <source>
        <dbReference type="SAM" id="MobiDB-lite"/>
    </source>
</evidence>
<evidence type="ECO:0000313" key="4">
    <source>
        <dbReference type="EMBL" id="MDA0142214.1"/>
    </source>
</evidence>
<feature type="region of interest" description="Disordered" evidence="1">
    <location>
        <begin position="1"/>
        <end position="25"/>
    </location>
</feature>
<dbReference type="PANTHER" id="PTHR33608">
    <property type="entry name" value="BLL2464 PROTEIN"/>
    <property type="match status" value="1"/>
</dbReference>